<name>A0A8H7CYR2_9AGAR</name>
<comment type="caution">
    <text evidence="2">The sequence shown here is derived from an EMBL/GenBank/DDBJ whole genome shotgun (WGS) entry which is preliminary data.</text>
</comment>
<evidence type="ECO:0000313" key="3">
    <source>
        <dbReference type="Proteomes" id="UP000623467"/>
    </source>
</evidence>
<keyword evidence="2" id="KW-0223">Dioxygenase</keyword>
<feature type="coiled-coil region" evidence="1">
    <location>
        <begin position="239"/>
        <end position="266"/>
    </location>
</feature>
<dbReference type="EMBL" id="JACAZH010000011">
    <property type="protein sequence ID" value="KAF7355539.1"/>
    <property type="molecule type" value="Genomic_DNA"/>
</dbReference>
<sequence>MWILTRFPEPNLYKLDVYGPGSFFKAHRDTPQSEDMIGSLVVILPSEHTGGEITLEDLDDISWTFDAATKVAESKSTSAPLRRIHRILQRCHAARRSTLTYNLFLASHTNVVVLGERVVPAAEREFETALRALLDTSTFLPDGGLLAHGLTRQYPIPTAGAKGGNRIAHVLSLLKGSDARVRTVSERMGLETQVMMLYDSGSKDYEPLSGHDVLASDILDMSHIYDNPDYDTRLRDEIEEMAEMVLERSEERIRELKEKARKTRESTEEPMDDPGDTVKVHWVTKITETNRVPSGYMAYGNDPSIEHVYGNAALFVTVPAFGSGVRE</sequence>
<accession>A0A8H7CYR2</accession>
<dbReference type="Proteomes" id="UP000623467">
    <property type="component" value="Unassembled WGS sequence"/>
</dbReference>
<proteinExistence type="predicted"/>
<keyword evidence="3" id="KW-1185">Reference proteome</keyword>
<dbReference type="PANTHER" id="PTHR33099">
    <property type="entry name" value="FE2OG DIOXYGENASE DOMAIN-CONTAINING PROTEIN"/>
    <property type="match status" value="1"/>
</dbReference>
<reference evidence="2" key="1">
    <citation type="submission" date="2020-05" db="EMBL/GenBank/DDBJ databases">
        <title>Mycena genomes resolve the evolution of fungal bioluminescence.</title>
        <authorList>
            <person name="Tsai I.J."/>
        </authorList>
    </citation>
    <scope>NUCLEOTIDE SEQUENCE</scope>
    <source>
        <strain evidence="2">160909Yilan</strain>
    </source>
</reference>
<gene>
    <name evidence="2" type="ORF">MSAN_01471000</name>
</gene>
<evidence type="ECO:0000313" key="2">
    <source>
        <dbReference type="EMBL" id="KAF7355539.1"/>
    </source>
</evidence>
<dbReference type="GO" id="GO:0051213">
    <property type="term" value="F:dioxygenase activity"/>
    <property type="evidence" value="ECO:0007669"/>
    <property type="project" value="UniProtKB-KW"/>
</dbReference>
<protein>
    <submittedName>
        <fullName evidence="2">Fe2OG dioxygenase domain-containing protein</fullName>
    </submittedName>
</protein>
<keyword evidence="2" id="KW-0560">Oxidoreductase</keyword>
<dbReference type="PANTHER" id="PTHR33099:SF14">
    <property type="entry name" value="PROLYL 4-HYDROXYLASE ALPHA SUBUNIT FE(2+) 2OG DIOXYGENASE DOMAIN-CONTAINING PROTEIN"/>
    <property type="match status" value="1"/>
</dbReference>
<organism evidence="2 3">
    <name type="scientific">Mycena sanguinolenta</name>
    <dbReference type="NCBI Taxonomy" id="230812"/>
    <lineage>
        <taxon>Eukaryota</taxon>
        <taxon>Fungi</taxon>
        <taxon>Dikarya</taxon>
        <taxon>Basidiomycota</taxon>
        <taxon>Agaricomycotina</taxon>
        <taxon>Agaricomycetes</taxon>
        <taxon>Agaricomycetidae</taxon>
        <taxon>Agaricales</taxon>
        <taxon>Marasmiineae</taxon>
        <taxon>Mycenaceae</taxon>
        <taxon>Mycena</taxon>
    </lineage>
</organism>
<keyword evidence="1" id="KW-0175">Coiled coil</keyword>
<dbReference type="OrthoDB" id="27483at2759"/>
<evidence type="ECO:0000256" key="1">
    <source>
        <dbReference type="SAM" id="Coils"/>
    </source>
</evidence>
<dbReference type="AlphaFoldDB" id="A0A8H7CYR2"/>